<protein>
    <recommendedName>
        <fullName evidence="3">YkgJ family cysteine cluster protein</fullName>
    </recommendedName>
</protein>
<dbReference type="Proteomes" id="UP001519307">
    <property type="component" value="Unassembled WGS sequence"/>
</dbReference>
<dbReference type="EMBL" id="JAGGLM010000009">
    <property type="protein sequence ID" value="MBP2032977.1"/>
    <property type="molecule type" value="Genomic_DNA"/>
</dbReference>
<gene>
    <name evidence="1" type="ORF">J2Z42_001656</name>
</gene>
<organism evidence="1 2">
    <name type="scientific">Clostridium algifaecis</name>
    <dbReference type="NCBI Taxonomy" id="1472040"/>
    <lineage>
        <taxon>Bacteria</taxon>
        <taxon>Bacillati</taxon>
        <taxon>Bacillota</taxon>
        <taxon>Clostridia</taxon>
        <taxon>Eubacteriales</taxon>
        <taxon>Clostridiaceae</taxon>
        <taxon>Clostridium</taxon>
    </lineage>
</organism>
<keyword evidence="2" id="KW-1185">Reference proteome</keyword>
<evidence type="ECO:0000313" key="1">
    <source>
        <dbReference type="EMBL" id="MBP2032977.1"/>
    </source>
</evidence>
<reference evidence="1 2" key="1">
    <citation type="submission" date="2021-03" db="EMBL/GenBank/DDBJ databases">
        <title>Genomic Encyclopedia of Type Strains, Phase IV (KMG-IV): sequencing the most valuable type-strain genomes for metagenomic binning, comparative biology and taxonomic classification.</title>
        <authorList>
            <person name="Goeker M."/>
        </authorList>
    </citation>
    <scope>NUCLEOTIDE SEQUENCE [LARGE SCALE GENOMIC DNA]</scope>
    <source>
        <strain evidence="1 2">DSM 28783</strain>
    </source>
</reference>
<proteinExistence type="predicted"/>
<accession>A0ABS4KSH0</accession>
<evidence type="ECO:0008006" key="3">
    <source>
        <dbReference type="Google" id="ProtNLM"/>
    </source>
</evidence>
<evidence type="ECO:0000313" key="2">
    <source>
        <dbReference type="Proteomes" id="UP001519307"/>
    </source>
</evidence>
<comment type="caution">
    <text evidence="1">The sequence shown here is derived from an EMBL/GenBank/DDBJ whole genome shotgun (WGS) entry which is preliminary data.</text>
</comment>
<sequence>MNNIPVFRCTLCGKCSNILESTSYTSIKNRGCCWYFPEYRLIDIKNIIDNGKSNFIYYLVSLKNSLLKSYSIKINGTFLKNKYADFINSNKKYENFDTSLFFKLCPFLSKNGCSLNFILRPHPCNLYLCRRVIKLCRKEYRTYFEERQDYFAYCNYSNECIKEDLIENNVDLIKDIHKSMDIIKKCSIGKFSPRTLISIHFNYSQYNHSA</sequence>
<name>A0ABS4KSH0_9CLOT</name>